<dbReference type="Pfam" id="PF00126">
    <property type="entry name" value="HTH_1"/>
    <property type="match status" value="1"/>
</dbReference>
<dbReference type="InterPro" id="IPR036390">
    <property type="entry name" value="WH_DNA-bd_sf"/>
</dbReference>
<keyword evidence="4" id="KW-0804">Transcription</keyword>
<evidence type="ECO:0000256" key="2">
    <source>
        <dbReference type="ARBA" id="ARBA00023015"/>
    </source>
</evidence>
<evidence type="ECO:0000256" key="1">
    <source>
        <dbReference type="ARBA" id="ARBA00009437"/>
    </source>
</evidence>
<dbReference type="GO" id="GO:0003700">
    <property type="term" value="F:DNA-binding transcription factor activity"/>
    <property type="evidence" value="ECO:0007669"/>
    <property type="project" value="InterPro"/>
</dbReference>
<dbReference type="PANTHER" id="PTHR30579:SF7">
    <property type="entry name" value="HTH-TYPE TRANSCRIPTIONAL REGULATOR LRHA-RELATED"/>
    <property type="match status" value="1"/>
</dbReference>
<sequence length="308" mass="33319">MAINTVDDVAMLALPPGLDPDLLRSFVLIAEGASVTRAAQRVGRTQSAVSMQMRRLEEMLGHALLVRGAKGFSLTPQGAWLLERARPWLSMHDEILANFRNPEVTGRVRLGTPDDYVLLWLPDILARFAESHPAAELEVVCAPSTELLERLERGELDLSIYSAGNELRGSGPGLPLWRGPLHWVGSAAHAVHRQTPLRLSLAQPSCIWRRAATEALDSAGLPWRVTYSSSAQMGTYAVVLAGLAITVGLSAPLPPGLRVLDEADGLPRLPEFEIALAQRADTPAAVALGRHIIDSFRHEPGGLPNRAC</sequence>
<dbReference type="Proteomes" id="UP000005324">
    <property type="component" value="Unassembled WGS sequence"/>
</dbReference>
<proteinExistence type="inferred from homology"/>
<dbReference type="Gene3D" id="3.40.190.10">
    <property type="entry name" value="Periplasmic binding protein-like II"/>
    <property type="match status" value="2"/>
</dbReference>
<name>D5RNP3_9PROT</name>
<comment type="caution">
    <text evidence="6">The sequence shown here is derived from an EMBL/GenBank/DDBJ whole genome shotgun (WGS) entry which is preliminary data.</text>
</comment>
<dbReference type="SUPFAM" id="SSF53850">
    <property type="entry name" value="Periplasmic binding protein-like II"/>
    <property type="match status" value="1"/>
</dbReference>
<dbReference type="SUPFAM" id="SSF46785">
    <property type="entry name" value="Winged helix' DNA-binding domain"/>
    <property type="match status" value="1"/>
</dbReference>
<dbReference type="InterPro" id="IPR005119">
    <property type="entry name" value="LysR_subst-bd"/>
</dbReference>
<dbReference type="Gene3D" id="1.10.10.10">
    <property type="entry name" value="Winged helix-like DNA-binding domain superfamily/Winged helix DNA-binding domain"/>
    <property type="match status" value="1"/>
</dbReference>
<evidence type="ECO:0000313" key="7">
    <source>
        <dbReference type="Proteomes" id="UP000005324"/>
    </source>
</evidence>
<gene>
    <name evidence="6" type="ORF">HMPREF0731_2704</name>
</gene>
<evidence type="ECO:0000259" key="5">
    <source>
        <dbReference type="PROSITE" id="PS50931"/>
    </source>
</evidence>
<dbReference type="GO" id="GO:0003677">
    <property type="term" value="F:DNA binding"/>
    <property type="evidence" value="ECO:0007669"/>
    <property type="project" value="UniProtKB-KW"/>
</dbReference>
<dbReference type="AlphaFoldDB" id="D5RNP3"/>
<accession>D5RNP3</accession>
<feature type="domain" description="HTH lysR-type" evidence="5">
    <location>
        <begin position="18"/>
        <end position="75"/>
    </location>
</feature>
<dbReference type="InterPro" id="IPR036388">
    <property type="entry name" value="WH-like_DNA-bd_sf"/>
</dbReference>
<dbReference type="PROSITE" id="PS50931">
    <property type="entry name" value="HTH_LYSR"/>
    <property type="match status" value="1"/>
</dbReference>
<dbReference type="PANTHER" id="PTHR30579">
    <property type="entry name" value="TRANSCRIPTIONAL REGULATOR"/>
    <property type="match status" value="1"/>
</dbReference>
<keyword evidence="2" id="KW-0805">Transcription regulation</keyword>
<dbReference type="Pfam" id="PF03466">
    <property type="entry name" value="LysR_substrate"/>
    <property type="match status" value="1"/>
</dbReference>
<dbReference type="InterPro" id="IPR000847">
    <property type="entry name" value="LysR_HTH_N"/>
</dbReference>
<protein>
    <submittedName>
        <fullName evidence="6">LysR substrate binding domain protein</fullName>
    </submittedName>
</protein>
<comment type="similarity">
    <text evidence="1">Belongs to the LysR transcriptional regulatory family.</text>
</comment>
<dbReference type="RefSeq" id="WP_007006065.1">
    <property type="nucleotide sequence ID" value="NZ_GG770901.1"/>
</dbReference>
<dbReference type="EMBL" id="ADVL01000522">
    <property type="protein sequence ID" value="EFH11076.1"/>
    <property type="molecule type" value="Genomic_DNA"/>
</dbReference>
<dbReference type="PRINTS" id="PR00039">
    <property type="entry name" value="HTHLYSR"/>
</dbReference>
<evidence type="ECO:0000313" key="6">
    <source>
        <dbReference type="EMBL" id="EFH11076.1"/>
    </source>
</evidence>
<reference evidence="6 7" key="1">
    <citation type="submission" date="2010-04" db="EMBL/GenBank/DDBJ databases">
        <authorList>
            <person name="Qin X."/>
            <person name="Bachman B."/>
            <person name="Battles P."/>
            <person name="Bell A."/>
            <person name="Bess C."/>
            <person name="Bickham C."/>
            <person name="Chaboub L."/>
            <person name="Chen D."/>
            <person name="Coyle M."/>
            <person name="Deiros D.R."/>
            <person name="Dinh H."/>
            <person name="Forbes L."/>
            <person name="Fowler G."/>
            <person name="Francisco L."/>
            <person name="Fu Q."/>
            <person name="Gubbala S."/>
            <person name="Hale W."/>
            <person name="Han Y."/>
            <person name="Hemphill L."/>
            <person name="Highlander S.K."/>
            <person name="Hirani K."/>
            <person name="Hogues M."/>
            <person name="Jackson L."/>
            <person name="Jakkamsetti A."/>
            <person name="Javaid M."/>
            <person name="Jiang H."/>
            <person name="Korchina V."/>
            <person name="Kovar C."/>
            <person name="Lara F."/>
            <person name="Lee S."/>
            <person name="Mata R."/>
            <person name="Mathew T."/>
            <person name="Moen C."/>
            <person name="Morales K."/>
            <person name="Munidasa M."/>
            <person name="Nazareth L."/>
            <person name="Ngo R."/>
            <person name="Nguyen L."/>
            <person name="Okwuonu G."/>
            <person name="Ongeri F."/>
            <person name="Patil S."/>
            <person name="Petrosino J."/>
            <person name="Pham C."/>
            <person name="Pham P."/>
            <person name="Pu L.-L."/>
            <person name="Puazo M."/>
            <person name="Raj R."/>
            <person name="Reid J."/>
            <person name="Rouhana J."/>
            <person name="Saada N."/>
            <person name="Shang Y."/>
            <person name="Simmons D."/>
            <person name="Thornton R."/>
            <person name="Warren J."/>
            <person name="Weissenberger G."/>
            <person name="Zhang J."/>
            <person name="Zhang L."/>
            <person name="Zhou C."/>
            <person name="Zhu D."/>
            <person name="Muzny D."/>
            <person name="Worley K."/>
            <person name="Gibbs R."/>
        </authorList>
    </citation>
    <scope>NUCLEOTIDE SEQUENCE [LARGE SCALE GENOMIC DNA]</scope>
    <source>
        <strain evidence="6 7">ATCC 49957</strain>
    </source>
</reference>
<keyword evidence="7" id="KW-1185">Reference proteome</keyword>
<dbReference type="HOGENOM" id="CLU_039613_1_4_5"/>
<evidence type="ECO:0000256" key="3">
    <source>
        <dbReference type="ARBA" id="ARBA00023125"/>
    </source>
</evidence>
<dbReference type="InterPro" id="IPR050176">
    <property type="entry name" value="LTTR"/>
</dbReference>
<keyword evidence="3" id="KW-0238">DNA-binding</keyword>
<evidence type="ECO:0000256" key="4">
    <source>
        <dbReference type="ARBA" id="ARBA00023163"/>
    </source>
</evidence>
<organism evidence="6 7">
    <name type="scientific">Pseudoroseomonas cervicalis ATCC 49957</name>
    <dbReference type="NCBI Taxonomy" id="525371"/>
    <lineage>
        <taxon>Bacteria</taxon>
        <taxon>Pseudomonadati</taxon>
        <taxon>Pseudomonadota</taxon>
        <taxon>Alphaproteobacteria</taxon>
        <taxon>Acetobacterales</taxon>
        <taxon>Roseomonadaceae</taxon>
        <taxon>Roseomonas</taxon>
    </lineage>
</organism>